<dbReference type="EMBL" id="AMZH03002913">
    <property type="protein sequence ID" value="RRT73989.1"/>
    <property type="molecule type" value="Genomic_DNA"/>
</dbReference>
<name>A0A427ACM9_ENSVE</name>
<dbReference type="AlphaFoldDB" id="A0A427ACM9"/>
<gene>
    <name evidence="1" type="ORF">B296_00028853</name>
</gene>
<dbReference type="Proteomes" id="UP000287651">
    <property type="component" value="Unassembled WGS sequence"/>
</dbReference>
<organism evidence="1 2">
    <name type="scientific">Ensete ventricosum</name>
    <name type="common">Abyssinian banana</name>
    <name type="synonym">Musa ensete</name>
    <dbReference type="NCBI Taxonomy" id="4639"/>
    <lineage>
        <taxon>Eukaryota</taxon>
        <taxon>Viridiplantae</taxon>
        <taxon>Streptophyta</taxon>
        <taxon>Embryophyta</taxon>
        <taxon>Tracheophyta</taxon>
        <taxon>Spermatophyta</taxon>
        <taxon>Magnoliopsida</taxon>
        <taxon>Liliopsida</taxon>
        <taxon>Zingiberales</taxon>
        <taxon>Musaceae</taxon>
        <taxon>Ensete</taxon>
    </lineage>
</organism>
<sequence length="405" mass="44817">MESFDVNTHLPPRKRLLAELKRENSDFDFLPPVPFVSGDLGARLRDVVNSPSSTPEEIIEVSKSVALATADAAVAARNIAIEKEAAAAKAKAAAKSALLVLDSFTGSRRSRNGCLTKTIRRKKQIPTELLDKTGHPSGAQETDEELARKLHCAMNSSPRISNNKQKNIHNFGKEVLYDVGAVCNLKSPTLQEENTTMGNKCFKDASGEKIVVCSEADISEREDEESNHCMEKQQKVSKFRVTAGGRKVKIKQKKLLLNQYDVRDQAEVNKLPSYANYHAFMRKSKLDSSESYMSSDDAKPSNYGAVSMKITSAWKPKKISVYWTGPAQISIVLNHKRKGSIVRAHIINLVPLVLAAPPSLRHRLCGQLNLRRDITRRLADRLGEARRGPSASVLDLEPRLMPGPI</sequence>
<dbReference type="PANTHER" id="PTHR35477">
    <property type="entry name" value="OS06G0728500 PROTEIN"/>
    <property type="match status" value="1"/>
</dbReference>
<dbReference type="PANTHER" id="PTHR35477:SF1">
    <property type="entry name" value="OS06G0728500 PROTEIN"/>
    <property type="match status" value="1"/>
</dbReference>
<proteinExistence type="predicted"/>
<comment type="caution">
    <text evidence="1">The sequence shown here is derived from an EMBL/GenBank/DDBJ whole genome shotgun (WGS) entry which is preliminary data.</text>
</comment>
<protein>
    <submittedName>
        <fullName evidence="1">Uncharacterized protein</fullName>
    </submittedName>
</protein>
<accession>A0A427ACM9</accession>
<evidence type="ECO:0000313" key="1">
    <source>
        <dbReference type="EMBL" id="RRT73989.1"/>
    </source>
</evidence>
<evidence type="ECO:0000313" key="2">
    <source>
        <dbReference type="Proteomes" id="UP000287651"/>
    </source>
</evidence>
<reference evidence="1 2" key="1">
    <citation type="journal article" date="2014" name="Agronomy (Basel)">
        <title>A Draft Genome Sequence for Ensete ventricosum, the Drought-Tolerant Tree Against Hunger.</title>
        <authorList>
            <person name="Harrison J."/>
            <person name="Moore K.A."/>
            <person name="Paszkiewicz K."/>
            <person name="Jones T."/>
            <person name="Grant M."/>
            <person name="Ambacheew D."/>
            <person name="Muzemil S."/>
            <person name="Studholme D.J."/>
        </authorList>
    </citation>
    <scope>NUCLEOTIDE SEQUENCE [LARGE SCALE GENOMIC DNA]</scope>
</reference>